<comment type="caution">
    <text evidence="5">The sequence shown here is derived from an EMBL/GenBank/DDBJ whole genome shotgun (WGS) entry which is preliminary data.</text>
</comment>
<evidence type="ECO:0000313" key="6">
    <source>
        <dbReference type="Proteomes" id="UP001489897"/>
    </source>
</evidence>
<dbReference type="SMART" id="SM00267">
    <property type="entry name" value="GGDEF"/>
    <property type="match status" value="1"/>
</dbReference>
<proteinExistence type="predicted"/>
<dbReference type="SUPFAM" id="SSF55073">
    <property type="entry name" value="Nucleotide cyclase"/>
    <property type="match status" value="1"/>
</dbReference>
<feature type="domain" description="EAL" evidence="2">
    <location>
        <begin position="438"/>
        <end position="692"/>
    </location>
</feature>
<dbReference type="InterPro" id="IPR029787">
    <property type="entry name" value="Nucleotide_cyclase"/>
</dbReference>
<evidence type="ECO:0000259" key="3">
    <source>
        <dbReference type="PROSITE" id="PS50887"/>
    </source>
</evidence>
<dbReference type="SUPFAM" id="SSF141868">
    <property type="entry name" value="EAL domain-like"/>
    <property type="match status" value="1"/>
</dbReference>
<dbReference type="PANTHER" id="PTHR44757">
    <property type="entry name" value="DIGUANYLATE CYCLASE DGCP"/>
    <property type="match status" value="1"/>
</dbReference>
<dbReference type="InterPro" id="IPR043128">
    <property type="entry name" value="Rev_trsase/Diguanyl_cyclase"/>
</dbReference>
<dbReference type="InterPro" id="IPR000160">
    <property type="entry name" value="GGDEF_dom"/>
</dbReference>
<evidence type="ECO:0000256" key="1">
    <source>
        <dbReference type="PROSITE-ProRule" id="PRU00244"/>
    </source>
</evidence>
<keyword evidence="1" id="KW-0812">Transmembrane</keyword>
<dbReference type="InterPro" id="IPR035919">
    <property type="entry name" value="EAL_sf"/>
</dbReference>
<dbReference type="Gene3D" id="3.30.70.270">
    <property type="match status" value="1"/>
</dbReference>
<feature type="domain" description="GGDEF" evidence="3">
    <location>
        <begin position="294"/>
        <end position="429"/>
    </location>
</feature>
<feature type="transmembrane region" description="Helical" evidence="1">
    <location>
        <begin position="215"/>
        <end position="237"/>
    </location>
</feature>
<dbReference type="Pfam" id="PF00563">
    <property type="entry name" value="EAL"/>
    <property type="match status" value="1"/>
</dbReference>
<feature type="transmembrane region" description="Helical" evidence="1">
    <location>
        <begin position="77"/>
        <end position="98"/>
    </location>
</feature>
<dbReference type="Proteomes" id="UP001489897">
    <property type="component" value="Unassembled WGS sequence"/>
</dbReference>
<dbReference type="CDD" id="cd01949">
    <property type="entry name" value="GGDEF"/>
    <property type="match status" value="1"/>
</dbReference>
<keyword evidence="1" id="KW-1133">Transmembrane helix</keyword>
<dbReference type="InterPro" id="IPR001633">
    <property type="entry name" value="EAL_dom"/>
</dbReference>
<name>A0ABU9RTB1_9BURK</name>
<feature type="transmembrane region" description="Helical" evidence="1">
    <location>
        <begin position="175"/>
        <end position="195"/>
    </location>
</feature>
<evidence type="ECO:0000259" key="2">
    <source>
        <dbReference type="PROSITE" id="PS50883"/>
    </source>
</evidence>
<dbReference type="InterPro" id="IPR052155">
    <property type="entry name" value="Biofilm_reg_signaling"/>
</dbReference>
<reference evidence="5 6" key="1">
    <citation type="submission" date="2024-01" db="EMBL/GenBank/DDBJ databases">
        <title>The diversity of rhizobia nodulating Mimosa spp. in eleven states of Brazil covering several biomes is determined by host plant, location, and edaphic factors.</title>
        <authorList>
            <person name="Rouws L."/>
            <person name="Barauna A."/>
            <person name="Beukes C."/>
            <person name="De Faria S.M."/>
            <person name="Gross E."/>
            <person name="Dos Reis Junior F.B."/>
            <person name="Simon M."/>
            <person name="Maluk M."/>
            <person name="Odee D.W."/>
            <person name="Kenicer G."/>
            <person name="Young J.P.W."/>
            <person name="Reis V.M."/>
            <person name="Zilli J."/>
            <person name="James E.K."/>
        </authorList>
    </citation>
    <scope>NUCLEOTIDE SEQUENCE [LARGE SCALE GENOMIC DNA]</scope>
    <source>
        <strain evidence="5 6">JPY167</strain>
    </source>
</reference>
<dbReference type="PROSITE" id="PS50924">
    <property type="entry name" value="MHYT"/>
    <property type="match status" value="1"/>
</dbReference>
<dbReference type="SMART" id="SM00052">
    <property type="entry name" value="EAL"/>
    <property type="match status" value="1"/>
</dbReference>
<evidence type="ECO:0000313" key="5">
    <source>
        <dbReference type="EMBL" id="MEM5423314.1"/>
    </source>
</evidence>
<evidence type="ECO:0000259" key="4">
    <source>
        <dbReference type="PROSITE" id="PS50924"/>
    </source>
</evidence>
<dbReference type="PANTHER" id="PTHR44757:SF2">
    <property type="entry name" value="BIOFILM ARCHITECTURE MAINTENANCE PROTEIN MBAA"/>
    <property type="match status" value="1"/>
</dbReference>
<dbReference type="Pfam" id="PF03707">
    <property type="entry name" value="MHYT"/>
    <property type="match status" value="3"/>
</dbReference>
<protein>
    <submittedName>
        <fullName evidence="5">Bifunctional diguanylate cyclase/phosphodiesterase</fullName>
    </submittedName>
</protein>
<feature type="domain" description="MHYT" evidence="4">
    <location>
        <begin position="6"/>
        <end position="199"/>
    </location>
</feature>
<dbReference type="CDD" id="cd01948">
    <property type="entry name" value="EAL"/>
    <property type="match status" value="1"/>
</dbReference>
<dbReference type="NCBIfam" id="TIGR00254">
    <property type="entry name" value="GGDEF"/>
    <property type="match status" value="1"/>
</dbReference>
<feature type="transmembrane region" description="Helical" evidence="1">
    <location>
        <begin position="141"/>
        <end position="163"/>
    </location>
</feature>
<organism evidence="5 6">
    <name type="scientific">Paraburkholderia ferrariae</name>
    <dbReference type="NCBI Taxonomy" id="386056"/>
    <lineage>
        <taxon>Bacteria</taxon>
        <taxon>Pseudomonadati</taxon>
        <taxon>Pseudomonadota</taxon>
        <taxon>Betaproteobacteria</taxon>
        <taxon>Burkholderiales</taxon>
        <taxon>Burkholderiaceae</taxon>
        <taxon>Paraburkholderia</taxon>
    </lineage>
</organism>
<feature type="transmembrane region" description="Helical" evidence="1">
    <location>
        <begin position="6"/>
        <end position="26"/>
    </location>
</feature>
<keyword evidence="6" id="KW-1185">Reference proteome</keyword>
<sequence>MLVGSYNELLVLFSFLVAMLAAYTALEMTGRLFTATGKAAYGWLTGGAVAMGMGIWAMHFIGMRAFRLPIPLGYDPVITGVSLLIAIASSAVALRVACANALSPWRLVGGALLMGSGVAGMHYTGMAAMRMAPEIEYAPRLFVLSLVIAVGACGAGLWAAFRLRQGTPGMRPQRAGAAVVMGLAIGGMHYTGMAAARFPVSSICGAARDGLTSGWVVVALVIITLSVLTGALIISVLEELRLITRTAILSRSLAQANETLSYLALHDSLTKLPNRVLLEERLAESFAEASRTGRRFTVMFMDLDGFKVINDAYGHHTGDALLIEVAERLRAAVAADDVIARVGGDEFVLISQAGDTNEASMQAERLLHALRTPCRIAGHELRVTVSIGIAMLAEEPDAVQQGQLLLARADKAMYHAKSMGRNAWCFFDSSMTSDVQGQFELMQELRGALERGEFALHYQPIFSAHSGQIVGVEALIRWFHPDRGLIGPGHFIPLAEKAGLIVMIGEWVLDEACRQMRQWLDLDCRDWTVAVNISPVQFSHPGLVDTVRRTLERRRLPSSRLILEVTESTAMRDVDASLRILQQLDEMKVRIAIDDFGTGYSSLLYLKRFPASELKIDRGFIRDLTCDGEDAAIVSAIVALGRALDLHIVAEGVETQAQLEYLTRLGCNALQGFLLGRPVPPAELAPSTATGL</sequence>
<dbReference type="RefSeq" id="WP_342948011.1">
    <property type="nucleotide sequence ID" value="NZ_JAYMRV010000006.1"/>
</dbReference>
<feature type="transmembrane region" description="Helical" evidence="1">
    <location>
        <begin position="110"/>
        <end position="129"/>
    </location>
</feature>
<gene>
    <name evidence="5" type="ORF">VSR73_19850</name>
</gene>
<dbReference type="InterPro" id="IPR005330">
    <property type="entry name" value="MHYT_dom"/>
</dbReference>
<dbReference type="Gene3D" id="3.20.20.450">
    <property type="entry name" value="EAL domain"/>
    <property type="match status" value="1"/>
</dbReference>
<dbReference type="Pfam" id="PF00990">
    <property type="entry name" value="GGDEF"/>
    <property type="match status" value="1"/>
</dbReference>
<feature type="transmembrane region" description="Helical" evidence="1">
    <location>
        <begin position="38"/>
        <end position="57"/>
    </location>
</feature>
<keyword evidence="1" id="KW-0472">Membrane</keyword>
<dbReference type="PROSITE" id="PS50887">
    <property type="entry name" value="GGDEF"/>
    <property type="match status" value="1"/>
</dbReference>
<dbReference type="EMBL" id="JAYMRV010000006">
    <property type="protein sequence ID" value="MEM5423314.1"/>
    <property type="molecule type" value="Genomic_DNA"/>
</dbReference>
<accession>A0ABU9RTB1</accession>
<dbReference type="PROSITE" id="PS50883">
    <property type="entry name" value="EAL"/>
    <property type="match status" value="1"/>
</dbReference>